<sequence>MATSDSEVMFTDPAFLDGETPAPCPKIPIPEPHVDSDLDSDSDSESVLDFDPNTGYSSNWQSQKPPTVVIALEALNHLETVLCPLMSGPQKCTKDSCINGWSKAHLEEVKRMLNLYTDQSSATYGEWQKSSVQADVVGRKNHSSLKPTKSQSR</sequence>
<reference evidence="2" key="1">
    <citation type="journal article" date="2019" name="Environ. Microbiol.">
        <title>Fungal ecological strategies reflected in gene transcription - a case study of two litter decomposers.</title>
        <authorList>
            <person name="Barbi F."/>
            <person name="Kohler A."/>
            <person name="Barry K."/>
            <person name="Baskaran P."/>
            <person name="Daum C."/>
            <person name="Fauchery L."/>
            <person name="Ihrmark K."/>
            <person name="Kuo A."/>
            <person name="LaButti K."/>
            <person name="Lipzen A."/>
            <person name="Morin E."/>
            <person name="Grigoriev I.V."/>
            <person name="Henrissat B."/>
            <person name="Lindahl B."/>
            <person name="Martin F."/>
        </authorList>
    </citation>
    <scope>NUCLEOTIDE SEQUENCE</scope>
    <source>
        <strain evidence="2">JB14</strain>
    </source>
</reference>
<dbReference type="Proteomes" id="UP000799118">
    <property type="component" value="Unassembled WGS sequence"/>
</dbReference>
<evidence type="ECO:0000313" key="3">
    <source>
        <dbReference type="Proteomes" id="UP000799118"/>
    </source>
</evidence>
<keyword evidence="3" id="KW-1185">Reference proteome</keyword>
<proteinExistence type="predicted"/>
<feature type="compositionally biased region" description="Pro residues" evidence="1">
    <location>
        <begin position="22"/>
        <end position="31"/>
    </location>
</feature>
<accession>A0A6A4I6Q9</accession>
<protein>
    <submittedName>
        <fullName evidence="2">Uncharacterized protein</fullName>
    </submittedName>
</protein>
<dbReference type="OrthoDB" id="3060761at2759"/>
<organism evidence="2 3">
    <name type="scientific">Gymnopus androsaceus JB14</name>
    <dbReference type="NCBI Taxonomy" id="1447944"/>
    <lineage>
        <taxon>Eukaryota</taxon>
        <taxon>Fungi</taxon>
        <taxon>Dikarya</taxon>
        <taxon>Basidiomycota</taxon>
        <taxon>Agaricomycotina</taxon>
        <taxon>Agaricomycetes</taxon>
        <taxon>Agaricomycetidae</taxon>
        <taxon>Agaricales</taxon>
        <taxon>Marasmiineae</taxon>
        <taxon>Omphalotaceae</taxon>
        <taxon>Gymnopus</taxon>
    </lineage>
</organism>
<gene>
    <name evidence="2" type="ORF">BT96DRAFT_987541</name>
</gene>
<feature type="region of interest" description="Disordered" evidence="1">
    <location>
        <begin position="1"/>
        <end position="62"/>
    </location>
</feature>
<name>A0A6A4I6Q9_9AGAR</name>
<evidence type="ECO:0000256" key="1">
    <source>
        <dbReference type="SAM" id="MobiDB-lite"/>
    </source>
</evidence>
<dbReference type="EMBL" id="ML769402">
    <property type="protein sequence ID" value="KAE9406399.1"/>
    <property type="molecule type" value="Genomic_DNA"/>
</dbReference>
<dbReference type="AlphaFoldDB" id="A0A6A4I6Q9"/>
<evidence type="ECO:0000313" key="2">
    <source>
        <dbReference type="EMBL" id="KAE9406399.1"/>
    </source>
</evidence>
<feature type="compositionally biased region" description="Acidic residues" evidence="1">
    <location>
        <begin position="37"/>
        <end position="48"/>
    </location>
</feature>